<reference evidence="3 4" key="1">
    <citation type="submission" date="2019-01" db="EMBL/GenBank/DDBJ databases">
        <title>Intercellular communication is required for trap formation in the nematode-trapping fungus Duddingtonia flagrans.</title>
        <authorList>
            <person name="Youssar L."/>
            <person name="Wernet V."/>
            <person name="Hensel N."/>
            <person name="Hildebrandt H.-G."/>
            <person name="Fischer R."/>
        </authorList>
    </citation>
    <scope>NUCLEOTIDE SEQUENCE [LARGE SCALE GENOMIC DNA]</scope>
    <source>
        <strain evidence="3 4">CBS H-5679</strain>
    </source>
</reference>
<dbReference type="Proteomes" id="UP000283090">
    <property type="component" value="Unassembled WGS sequence"/>
</dbReference>
<dbReference type="Pfam" id="PF17112">
    <property type="entry name" value="Tom6"/>
    <property type="match status" value="1"/>
</dbReference>
<dbReference type="AlphaFoldDB" id="A0A437AGA2"/>
<evidence type="ECO:0000256" key="2">
    <source>
        <dbReference type="SAM" id="Phobius"/>
    </source>
</evidence>
<dbReference type="OrthoDB" id="5403997at2759"/>
<protein>
    <recommendedName>
        <fullName evidence="5">TOM core complex subunit Tom6</fullName>
    </recommendedName>
</protein>
<dbReference type="InterPro" id="IPR020266">
    <property type="entry name" value="Tom6"/>
</dbReference>
<feature type="region of interest" description="Disordered" evidence="1">
    <location>
        <begin position="1"/>
        <end position="21"/>
    </location>
</feature>
<keyword evidence="4" id="KW-1185">Reference proteome</keyword>
<keyword evidence="2" id="KW-0472">Membrane</keyword>
<evidence type="ECO:0000256" key="1">
    <source>
        <dbReference type="SAM" id="MobiDB-lite"/>
    </source>
</evidence>
<evidence type="ECO:0000313" key="4">
    <source>
        <dbReference type="Proteomes" id="UP000283090"/>
    </source>
</evidence>
<dbReference type="RefSeq" id="XP_067495695.1">
    <property type="nucleotide sequence ID" value="XM_067629700.1"/>
</dbReference>
<dbReference type="GeneID" id="93583438"/>
<proteinExistence type="predicted"/>
<dbReference type="EMBL" id="SAEB01000001">
    <property type="protein sequence ID" value="RVD90151.1"/>
    <property type="molecule type" value="Genomic_DNA"/>
</dbReference>
<feature type="transmembrane region" description="Helical" evidence="2">
    <location>
        <begin position="40"/>
        <end position="58"/>
    </location>
</feature>
<evidence type="ECO:0000313" key="3">
    <source>
        <dbReference type="EMBL" id="RVD90151.1"/>
    </source>
</evidence>
<keyword evidence="2" id="KW-0812">Transmembrane</keyword>
<name>A0A437AGA2_ARTFL</name>
<dbReference type="GO" id="GO:0005742">
    <property type="term" value="C:mitochondrial outer membrane translocase complex"/>
    <property type="evidence" value="ECO:0007669"/>
    <property type="project" value="InterPro"/>
</dbReference>
<evidence type="ECO:0008006" key="5">
    <source>
        <dbReference type="Google" id="ProtNLM"/>
    </source>
</evidence>
<dbReference type="VEuPathDB" id="FungiDB:DFL_001127"/>
<sequence>MAPKRATGAPSAIRAPHQRSQPSVFTQTYRFITNSENASLIRSVAVFGVAVAFLHSSVAEMLVPAF</sequence>
<comment type="caution">
    <text evidence="3">The sequence shown here is derived from an EMBL/GenBank/DDBJ whole genome shotgun (WGS) entry which is preliminary data.</text>
</comment>
<gene>
    <name evidence="3" type="ORF">DFL_001127</name>
</gene>
<accession>A0A437AGA2</accession>
<dbReference type="GO" id="GO:0030150">
    <property type="term" value="P:protein import into mitochondrial matrix"/>
    <property type="evidence" value="ECO:0007669"/>
    <property type="project" value="InterPro"/>
</dbReference>
<organism evidence="3 4">
    <name type="scientific">Arthrobotrys flagrans</name>
    <name type="common">Nematode-trapping fungus</name>
    <name type="synonym">Trichothecium flagrans</name>
    <dbReference type="NCBI Taxonomy" id="97331"/>
    <lineage>
        <taxon>Eukaryota</taxon>
        <taxon>Fungi</taxon>
        <taxon>Dikarya</taxon>
        <taxon>Ascomycota</taxon>
        <taxon>Pezizomycotina</taxon>
        <taxon>Orbiliomycetes</taxon>
        <taxon>Orbiliales</taxon>
        <taxon>Orbiliaceae</taxon>
        <taxon>Arthrobotrys</taxon>
    </lineage>
</organism>
<keyword evidence="2" id="KW-1133">Transmembrane helix</keyword>